<feature type="region of interest" description="Disordered" evidence="1">
    <location>
        <begin position="854"/>
        <end position="986"/>
    </location>
</feature>
<keyword evidence="4" id="KW-1185">Reference proteome</keyword>
<dbReference type="AlphaFoldDB" id="A0A9P3GCA6"/>
<feature type="compositionally biased region" description="Low complexity" evidence="1">
    <location>
        <begin position="476"/>
        <end position="495"/>
    </location>
</feature>
<accession>A0A9P3GCA6</accession>
<feature type="compositionally biased region" description="Polar residues" evidence="1">
    <location>
        <begin position="647"/>
        <end position="661"/>
    </location>
</feature>
<dbReference type="PROSITE" id="PS50800">
    <property type="entry name" value="SAP"/>
    <property type="match status" value="1"/>
</dbReference>
<sequence>MSTTTQILFHSPSLKSLKREQLMKLCKRHGVRANGKNTELIERLRQKATELPAEEIVWRDSDEEEDMDPFAEDSLMAEEPPRPSEQWEVVMDDIEEVDESQPASRSGTLTSTRNVRTPVTPGEFGTAGSKGSVTSNLKAAIANSFGLKRAGLAKNDPLDIGTTKSLPILPSQSDIPAVDEPSVEPIPGAPSRPGMAAPTNARLSTGSSGGVTTTIRLISKAKSVIDTPPRLAPFSTTLDLDMGTPSATRNVWPPTPSATLDSSRLYPAIPPEDLRPAFTSSLKKTPAKMTPFKSTPVKGTPARGTPGNTPLKHEMPSDTTLDIFSPAKTLSKPTPKLTAPSSTVKVPLDVPAKPQARVSVSQDDPFLFGSPLPRHSMTNTQFDTAAQDVLAEMNRRLAATGVPAVAKTVLDTKGAAPLPPPKAQKGKQPDRFAGAHDKAFGKMDSIANHYAARRPAPKPADAPPALGKRKSDAVGPARVAPAARRPTANRTAQTRVFSTGNRTKMAVPGGFGEENDGDEEEPEAAGDHRSSKRMRVHEGEDVHKGKRMSLLPNDGKTPEERAAEDRKREREREALKKKIDARRKSRSSISGMAAVAAKPKPARTGFFGAAKTLVGKVWNMGAGTSKPAATKPSRPATTAKAPVAQKATASSLAKTVQSTAVHSKAPPKTDTVGSTGLARPPIPSFERPTGQAPTAASTVPLQMRKTSNPKPPVGPEASSLGARKAPIAGPSNATSLGARRPTGTNVPTIRTLSETADPKPSLAARKRTISTLLAPTASSLAKRAAATSSGAGPSRATPLASPGEATLQQITNNSKTPRPLPTAPRTPVFGSPDAPSSPTAHLAADENQGMSLGAGAHELLGSGGDQEGEGDGDGEDGAPLVPPKPRSLIARKPRISRTKVMARVGQQRSVSAASSTTATPRTRSSVGATPRRSAGVTKNPRGPSGAGVDIMMKKRVRKSEIAQRQSNIGGVRPKKWESGVAMEVDG</sequence>
<feature type="compositionally biased region" description="Low complexity" evidence="1">
    <location>
        <begin position="908"/>
        <end position="926"/>
    </location>
</feature>
<feature type="region of interest" description="Disordered" evidence="1">
    <location>
        <begin position="161"/>
        <end position="210"/>
    </location>
</feature>
<feature type="region of interest" description="Disordered" evidence="1">
    <location>
        <begin position="95"/>
        <end position="131"/>
    </location>
</feature>
<feature type="compositionally biased region" description="Polar residues" evidence="1">
    <location>
        <begin position="162"/>
        <end position="174"/>
    </location>
</feature>
<dbReference type="InterPro" id="IPR003034">
    <property type="entry name" value="SAP_dom"/>
</dbReference>
<name>A0A9P3GCA6_9APHY</name>
<evidence type="ECO:0000313" key="4">
    <source>
        <dbReference type="Proteomes" id="UP000703269"/>
    </source>
</evidence>
<feature type="compositionally biased region" description="Acidic residues" evidence="1">
    <location>
        <begin position="866"/>
        <end position="876"/>
    </location>
</feature>
<evidence type="ECO:0000259" key="2">
    <source>
        <dbReference type="PROSITE" id="PS50800"/>
    </source>
</evidence>
<comment type="caution">
    <text evidence="3">The sequence shown here is derived from an EMBL/GenBank/DDBJ whole genome shotgun (WGS) entry which is preliminary data.</text>
</comment>
<dbReference type="OrthoDB" id="5964929at2759"/>
<feature type="domain" description="SAP" evidence="2">
    <location>
        <begin position="14"/>
        <end position="48"/>
    </location>
</feature>
<evidence type="ECO:0000313" key="3">
    <source>
        <dbReference type="EMBL" id="GJE93483.1"/>
    </source>
</evidence>
<proteinExistence type="predicted"/>
<protein>
    <recommendedName>
        <fullName evidence="2">SAP domain-containing protein</fullName>
    </recommendedName>
</protein>
<feature type="region of interest" description="Disordered" evidence="1">
    <location>
        <begin position="810"/>
        <end position="842"/>
    </location>
</feature>
<feature type="compositionally biased region" description="Polar residues" evidence="1">
    <location>
        <begin position="691"/>
        <end position="708"/>
    </location>
</feature>
<feature type="compositionally biased region" description="Basic and acidic residues" evidence="1">
    <location>
        <begin position="556"/>
        <end position="578"/>
    </location>
</feature>
<reference evidence="3 4" key="1">
    <citation type="submission" date="2021-08" db="EMBL/GenBank/DDBJ databases">
        <title>Draft Genome Sequence of Phanerochaete sordida strain YK-624.</title>
        <authorList>
            <person name="Mori T."/>
            <person name="Dohra H."/>
            <person name="Suzuki T."/>
            <person name="Kawagishi H."/>
            <person name="Hirai H."/>
        </authorList>
    </citation>
    <scope>NUCLEOTIDE SEQUENCE [LARGE SCALE GENOMIC DNA]</scope>
    <source>
        <strain evidence="3 4">YK-624</strain>
    </source>
</reference>
<dbReference type="EMBL" id="BPQB01000032">
    <property type="protein sequence ID" value="GJE93483.1"/>
    <property type="molecule type" value="Genomic_DNA"/>
</dbReference>
<gene>
    <name evidence="3" type="ORF">PsYK624_096420</name>
</gene>
<feature type="region of interest" description="Disordered" evidence="1">
    <location>
        <begin position="621"/>
        <end position="750"/>
    </location>
</feature>
<feature type="region of interest" description="Disordered" evidence="1">
    <location>
        <begin position="453"/>
        <end position="599"/>
    </location>
</feature>
<feature type="region of interest" description="Disordered" evidence="1">
    <location>
        <begin position="286"/>
        <end position="318"/>
    </location>
</feature>
<evidence type="ECO:0000256" key="1">
    <source>
        <dbReference type="SAM" id="MobiDB-lite"/>
    </source>
</evidence>
<feature type="compositionally biased region" description="Polar residues" evidence="1">
    <location>
        <begin position="101"/>
        <end position="117"/>
    </location>
</feature>
<organism evidence="3 4">
    <name type="scientific">Phanerochaete sordida</name>
    <dbReference type="NCBI Taxonomy" id="48140"/>
    <lineage>
        <taxon>Eukaryota</taxon>
        <taxon>Fungi</taxon>
        <taxon>Dikarya</taxon>
        <taxon>Basidiomycota</taxon>
        <taxon>Agaricomycotina</taxon>
        <taxon>Agaricomycetes</taxon>
        <taxon>Polyporales</taxon>
        <taxon>Phanerochaetaceae</taxon>
        <taxon>Phanerochaete</taxon>
    </lineage>
</organism>
<dbReference type="Proteomes" id="UP000703269">
    <property type="component" value="Unassembled WGS sequence"/>
</dbReference>
<feature type="compositionally biased region" description="Acidic residues" evidence="1">
    <location>
        <begin position="513"/>
        <end position="524"/>
    </location>
</feature>